<reference evidence="2" key="1">
    <citation type="journal article" date="2019" name="Int. J. Syst. Evol. Microbiol.">
        <title>The Global Catalogue of Microorganisms (GCM) 10K type strain sequencing project: providing services to taxonomists for standard genome sequencing and annotation.</title>
        <authorList>
            <consortium name="The Broad Institute Genomics Platform"/>
            <consortium name="The Broad Institute Genome Sequencing Center for Infectious Disease"/>
            <person name="Wu L."/>
            <person name="Ma J."/>
        </authorList>
    </citation>
    <scope>NUCLEOTIDE SEQUENCE [LARGE SCALE GENOMIC DNA]</scope>
    <source>
        <strain evidence="2">CECT 7706</strain>
    </source>
</reference>
<keyword evidence="2" id="KW-1185">Reference proteome</keyword>
<evidence type="ECO:0000313" key="2">
    <source>
        <dbReference type="Proteomes" id="UP001236663"/>
    </source>
</evidence>
<protein>
    <submittedName>
        <fullName evidence="1">Uncharacterized protein</fullName>
    </submittedName>
</protein>
<organism evidence="1 2">
    <name type="scientific">Cyclobacterium jeungdonense</name>
    <dbReference type="NCBI Taxonomy" id="708087"/>
    <lineage>
        <taxon>Bacteria</taxon>
        <taxon>Pseudomonadati</taxon>
        <taxon>Bacteroidota</taxon>
        <taxon>Cytophagia</taxon>
        <taxon>Cytophagales</taxon>
        <taxon>Cyclobacteriaceae</taxon>
        <taxon>Cyclobacterium</taxon>
    </lineage>
</organism>
<sequence>MAKLKPNQFYLYGHLITERPILFQTEMVQANLEDRKTQTRRGKGLEYLNINDPSLWLFDIKLINRFFFKHVNYPDQSGLDFFCPYGKPGDLLWARETWAVFPEGIRYKTEARCDPYGWEVTMTEMGIRWNPSIHMPKSAARLWLMVEDIRVERLQDISEADAKAEGIEFKFIQLFQEVRYRCYSSANKIPYQGFPRHWASNWREAISSFLSLWESINGKKSRDSNPWVWVVQYRILSKTGRPSDDTILENYLQITGKEKEVSHE</sequence>
<dbReference type="RefSeq" id="WP_163386546.1">
    <property type="nucleotide sequence ID" value="NZ_JAUFQS010000017.1"/>
</dbReference>
<name>A0ABT8CAS4_9BACT</name>
<accession>A0ABT8CAS4</accession>
<dbReference type="Proteomes" id="UP001236663">
    <property type="component" value="Unassembled WGS sequence"/>
</dbReference>
<comment type="caution">
    <text evidence="1">The sequence shown here is derived from an EMBL/GenBank/DDBJ whole genome shotgun (WGS) entry which is preliminary data.</text>
</comment>
<dbReference type="EMBL" id="JAUFQS010000017">
    <property type="protein sequence ID" value="MDN3689069.1"/>
    <property type="molecule type" value="Genomic_DNA"/>
</dbReference>
<proteinExistence type="predicted"/>
<gene>
    <name evidence="1" type="ORF">QWZ15_14615</name>
</gene>
<evidence type="ECO:0000313" key="1">
    <source>
        <dbReference type="EMBL" id="MDN3689069.1"/>
    </source>
</evidence>